<keyword evidence="2" id="KW-0815">Transposition</keyword>
<keyword evidence="7" id="KW-1185">Reference proteome</keyword>
<evidence type="ECO:0000259" key="5">
    <source>
        <dbReference type="PROSITE" id="PS50994"/>
    </source>
</evidence>
<organism evidence="6 7">
    <name type="scientific">Ectobacillus funiculus</name>
    <dbReference type="NCBI Taxonomy" id="137993"/>
    <lineage>
        <taxon>Bacteria</taxon>
        <taxon>Bacillati</taxon>
        <taxon>Bacillota</taxon>
        <taxon>Bacilli</taxon>
        <taxon>Bacillales</taxon>
        <taxon>Bacillaceae</taxon>
        <taxon>Ectobacillus</taxon>
    </lineage>
</organism>
<comment type="function">
    <text evidence="1">Involved in the transposition of the insertion sequence.</text>
</comment>
<accession>A0ABV5WER3</accession>
<evidence type="ECO:0000313" key="7">
    <source>
        <dbReference type="Proteomes" id="UP001589609"/>
    </source>
</evidence>
<name>A0ABV5WER3_9BACI</name>
<evidence type="ECO:0000256" key="4">
    <source>
        <dbReference type="ARBA" id="ARBA00023172"/>
    </source>
</evidence>
<dbReference type="PANTHER" id="PTHR35528:SF3">
    <property type="entry name" value="BLL1675 PROTEIN"/>
    <property type="match status" value="1"/>
</dbReference>
<dbReference type="EMBL" id="JBHMAF010000057">
    <property type="protein sequence ID" value="MFB9759084.1"/>
    <property type="molecule type" value="Genomic_DNA"/>
</dbReference>
<evidence type="ECO:0000313" key="6">
    <source>
        <dbReference type="EMBL" id="MFB9759084.1"/>
    </source>
</evidence>
<proteinExistence type="predicted"/>
<dbReference type="Pfam" id="PF13610">
    <property type="entry name" value="DDE_Tnp_IS240"/>
    <property type="match status" value="1"/>
</dbReference>
<sequence length="235" mass="27911">MEKENLFKWKHYQPDIILLTVRWYLWYNLSFRDLVEMMEERGLSIAHTTIMRWVHQYGPELDERVRRHLKTTNDSWRVDETYVKVKGQWIYLYRAVDSEGNTIDFYLSESRDKQAAKRFFKKALAASHICKPRIITVDKNPAYPVAIQELEEEKDMPKGIQIRQVKYLNNIVEQDHRFIKKCIRPMLGLKSFRTAKRIIAGIEAMHMIKKGQTLQGEKSVRSQVNPVHQLFGFPA</sequence>
<evidence type="ECO:0000256" key="1">
    <source>
        <dbReference type="ARBA" id="ARBA00002286"/>
    </source>
</evidence>
<keyword evidence="3" id="KW-0238">DNA-binding</keyword>
<evidence type="ECO:0000256" key="3">
    <source>
        <dbReference type="ARBA" id="ARBA00023125"/>
    </source>
</evidence>
<dbReference type="PANTHER" id="PTHR35528">
    <property type="entry name" value="BLL1675 PROTEIN"/>
    <property type="match status" value="1"/>
</dbReference>
<dbReference type="InterPro" id="IPR001584">
    <property type="entry name" value="Integrase_cat-core"/>
</dbReference>
<evidence type="ECO:0000256" key="2">
    <source>
        <dbReference type="ARBA" id="ARBA00022578"/>
    </source>
</evidence>
<dbReference type="Proteomes" id="UP001589609">
    <property type="component" value="Unassembled WGS sequence"/>
</dbReference>
<dbReference type="RefSeq" id="WP_379949370.1">
    <property type="nucleotide sequence ID" value="NZ_JBHMAF010000057.1"/>
</dbReference>
<protein>
    <submittedName>
        <fullName evidence="6">IS6 family transposase</fullName>
    </submittedName>
</protein>
<dbReference type="Gene3D" id="3.30.420.10">
    <property type="entry name" value="Ribonuclease H-like superfamily/Ribonuclease H"/>
    <property type="match status" value="1"/>
</dbReference>
<dbReference type="NCBIfam" id="NF033587">
    <property type="entry name" value="transpos_IS6"/>
    <property type="match status" value="1"/>
</dbReference>
<reference evidence="6 7" key="1">
    <citation type="submission" date="2024-09" db="EMBL/GenBank/DDBJ databases">
        <authorList>
            <person name="Sun Q."/>
            <person name="Mori K."/>
        </authorList>
    </citation>
    <scope>NUCLEOTIDE SEQUENCE [LARGE SCALE GENOMIC DNA]</scope>
    <source>
        <strain evidence="6 7">JCM 11201</strain>
    </source>
</reference>
<dbReference type="InterPro" id="IPR052183">
    <property type="entry name" value="IS_Transposase"/>
</dbReference>
<dbReference type="InterPro" id="IPR047930">
    <property type="entry name" value="Transpos_IS6"/>
</dbReference>
<dbReference type="InterPro" id="IPR036397">
    <property type="entry name" value="RNaseH_sf"/>
</dbReference>
<dbReference type="PROSITE" id="PS50994">
    <property type="entry name" value="INTEGRASE"/>
    <property type="match status" value="1"/>
</dbReference>
<dbReference type="InterPro" id="IPR012337">
    <property type="entry name" value="RNaseH-like_sf"/>
</dbReference>
<comment type="caution">
    <text evidence="6">The sequence shown here is derived from an EMBL/GenBank/DDBJ whole genome shotgun (WGS) entry which is preliminary data.</text>
</comment>
<dbReference type="SUPFAM" id="SSF53098">
    <property type="entry name" value="Ribonuclease H-like"/>
    <property type="match status" value="1"/>
</dbReference>
<gene>
    <name evidence="6" type="ORF">ACFFMS_11525</name>
</gene>
<dbReference type="InterPro" id="IPR032874">
    <property type="entry name" value="DDE_dom"/>
</dbReference>
<keyword evidence="4" id="KW-0233">DNA recombination</keyword>
<feature type="domain" description="Integrase catalytic" evidence="5">
    <location>
        <begin position="55"/>
        <end position="234"/>
    </location>
</feature>